<evidence type="ECO:0000313" key="2">
    <source>
        <dbReference type="EMBL" id="PWA26217.1"/>
    </source>
</evidence>
<reference evidence="2 3" key="1">
    <citation type="journal article" date="2018" name="G3 (Bethesda)">
        <title>A High-Quality Reference Genome for the Invasive Mosquitofish Gambusia affinis Using a Chicago Library.</title>
        <authorList>
            <person name="Hoffberg S.L."/>
            <person name="Troendle N.J."/>
            <person name="Glenn T.C."/>
            <person name="Mahmud O."/>
            <person name="Louha S."/>
            <person name="Chalopin D."/>
            <person name="Bennetzen J.L."/>
            <person name="Mauricio R."/>
        </authorList>
    </citation>
    <scope>NUCLEOTIDE SEQUENCE [LARGE SCALE GENOMIC DNA]</scope>
    <source>
        <strain evidence="2">NE01/NJP1002.9</strain>
        <tissue evidence="2">Muscle</tissue>
    </source>
</reference>
<accession>A0A315VSG8</accession>
<organism evidence="2 3">
    <name type="scientific">Gambusia affinis</name>
    <name type="common">Western mosquitofish</name>
    <name type="synonym">Heterandria affinis</name>
    <dbReference type="NCBI Taxonomy" id="33528"/>
    <lineage>
        <taxon>Eukaryota</taxon>
        <taxon>Metazoa</taxon>
        <taxon>Chordata</taxon>
        <taxon>Craniata</taxon>
        <taxon>Vertebrata</taxon>
        <taxon>Euteleostomi</taxon>
        <taxon>Actinopterygii</taxon>
        <taxon>Neopterygii</taxon>
        <taxon>Teleostei</taxon>
        <taxon>Neoteleostei</taxon>
        <taxon>Acanthomorphata</taxon>
        <taxon>Ovalentaria</taxon>
        <taxon>Atherinomorphae</taxon>
        <taxon>Cyprinodontiformes</taxon>
        <taxon>Poeciliidae</taxon>
        <taxon>Poeciliinae</taxon>
        <taxon>Gambusia</taxon>
    </lineage>
</organism>
<dbReference type="GO" id="GO:0005743">
    <property type="term" value="C:mitochondrial inner membrane"/>
    <property type="evidence" value="ECO:0007669"/>
    <property type="project" value="TreeGrafter"/>
</dbReference>
<evidence type="ECO:0000256" key="1">
    <source>
        <dbReference type="SAM" id="MobiDB-lite"/>
    </source>
</evidence>
<proteinExistence type="predicted"/>
<sequence length="338" mass="38467">MVFLLFRCYPRLPSSFTLARFVLNQNLVRSQRCCLVRMGNLPARRTYSSERDQHHPKPKVVVVGIPNPFIWFRTRIYYFLIRTYFDKEFSIEEFTEGAKQVRYKPGDQIWVLAFSHVSRLLSRCQFEALEGLVAKDLIGKLEQKCVSLPCSYQRALCAEPEDVMYTTPGDVGIFYDDDGELRAGGTKKTLKTASSKPMTSERSVYLMMSEPFNRTSLVLVLLCRAAGRKFVSILMRFWYLTSVGLPDDSMEGTRMFTVSIGDGETEAKRLLTAIYESVPEGVHQRRRSRLDHHPDRTLQAAGLDRAGPVPRTDPGTAPHQEPRGTEPEPLGLDDIITC</sequence>
<dbReference type="GO" id="GO:0032979">
    <property type="term" value="P:protein insertion into mitochondrial inner membrane from matrix"/>
    <property type="evidence" value="ECO:0007669"/>
    <property type="project" value="TreeGrafter"/>
</dbReference>
<feature type="region of interest" description="Disordered" evidence="1">
    <location>
        <begin position="282"/>
        <end position="338"/>
    </location>
</feature>
<dbReference type="AlphaFoldDB" id="A0A315VSG8"/>
<dbReference type="STRING" id="33528.ENSGAFP00000016568"/>
<keyword evidence="3" id="KW-1185">Reference proteome</keyword>
<dbReference type="Proteomes" id="UP000250572">
    <property type="component" value="Unassembled WGS sequence"/>
</dbReference>
<dbReference type="PANTHER" id="PTHR13333">
    <property type="entry name" value="M-AAA PROTEASE-INTERACTING PROTEIN 1, MITOCHONDRIAL"/>
    <property type="match status" value="1"/>
</dbReference>
<dbReference type="EMBL" id="NHOQ01001193">
    <property type="protein sequence ID" value="PWA26217.1"/>
    <property type="molecule type" value="Genomic_DNA"/>
</dbReference>
<comment type="caution">
    <text evidence="2">The sequence shown here is derived from an EMBL/GenBank/DDBJ whole genome shotgun (WGS) entry which is preliminary data.</text>
</comment>
<protein>
    <submittedName>
        <fullName evidence="2">Uncharacterized protein</fullName>
    </submittedName>
</protein>
<dbReference type="GO" id="GO:0043022">
    <property type="term" value="F:ribosome binding"/>
    <property type="evidence" value="ECO:0007669"/>
    <property type="project" value="TreeGrafter"/>
</dbReference>
<name>A0A315VSG8_GAMAF</name>
<dbReference type="PANTHER" id="PTHR13333:SF6">
    <property type="entry name" value="M-AAA PROTEASE-INTERACTING PROTEIN 1, MITOCHONDRIAL"/>
    <property type="match status" value="1"/>
</dbReference>
<evidence type="ECO:0000313" key="3">
    <source>
        <dbReference type="Proteomes" id="UP000250572"/>
    </source>
</evidence>
<gene>
    <name evidence="2" type="ORF">CCH79_00013812</name>
</gene>